<evidence type="ECO:0000313" key="2">
    <source>
        <dbReference type="Proteomes" id="UP000008281"/>
    </source>
</evidence>
<accession>E3NKN4</accession>
<keyword evidence="2" id="KW-1185">Reference proteome</keyword>
<organism evidence="2">
    <name type="scientific">Caenorhabditis remanei</name>
    <name type="common">Caenorhabditis vulgaris</name>
    <dbReference type="NCBI Taxonomy" id="31234"/>
    <lineage>
        <taxon>Eukaryota</taxon>
        <taxon>Metazoa</taxon>
        <taxon>Ecdysozoa</taxon>
        <taxon>Nematoda</taxon>
        <taxon>Chromadorea</taxon>
        <taxon>Rhabditida</taxon>
        <taxon>Rhabditina</taxon>
        <taxon>Rhabditomorpha</taxon>
        <taxon>Rhabditoidea</taxon>
        <taxon>Rhabditidae</taxon>
        <taxon>Peloderinae</taxon>
        <taxon>Caenorhabditis</taxon>
    </lineage>
</organism>
<sequence>MDHSGFVVDNEFVRESNKKNKGSRFGMAVDTQWFVILSIPIITRHGRKNSLMLNEK</sequence>
<dbReference type="Proteomes" id="UP000008281">
    <property type="component" value="Unassembled WGS sequence"/>
</dbReference>
<gene>
    <name evidence="1" type="ORF">CRE_30248</name>
</gene>
<name>E3NKN4_CAERE</name>
<protein>
    <submittedName>
        <fullName evidence="1">Uncharacterized protein</fullName>
    </submittedName>
</protein>
<dbReference type="EMBL" id="DS268816">
    <property type="protein sequence ID" value="EFP02516.1"/>
    <property type="molecule type" value="Genomic_DNA"/>
</dbReference>
<dbReference type="AlphaFoldDB" id="E3NKN4"/>
<dbReference type="HOGENOM" id="CLU_3016204_0_0_1"/>
<proteinExistence type="predicted"/>
<evidence type="ECO:0000313" key="1">
    <source>
        <dbReference type="EMBL" id="EFP02516.1"/>
    </source>
</evidence>
<reference evidence="1" key="1">
    <citation type="submission" date="2007-07" db="EMBL/GenBank/DDBJ databases">
        <title>PCAP assembly of the Caenorhabditis remanei genome.</title>
        <authorList>
            <consortium name="The Caenorhabditis remanei Sequencing Consortium"/>
            <person name="Wilson R.K."/>
        </authorList>
    </citation>
    <scope>NUCLEOTIDE SEQUENCE [LARGE SCALE GENOMIC DNA]</scope>
    <source>
        <strain evidence="1">PB4641</strain>
    </source>
</reference>
<dbReference type="InParanoid" id="E3NKN4"/>